<dbReference type="Pfam" id="PF04947">
    <property type="entry name" value="Pox_VLTF3"/>
    <property type="match status" value="1"/>
</dbReference>
<organism evidence="2">
    <name type="scientific">viral metagenome</name>
    <dbReference type="NCBI Taxonomy" id="1070528"/>
    <lineage>
        <taxon>unclassified sequences</taxon>
        <taxon>metagenomes</taxon>
        <taxon>organismal metagenomes</taxon>
    </lineage>
</organism>
<name>A0A6C0EB44_9ZZZZ</name>
<sequence length="435" mass="51467">MASFKHKPSKIKYRQDYKTLDDIHKDIVTKFDIQSKELPKIKKELRSLEDELKNTNKNNNKKRQELKNKISVLKKKIDNTTNRYDELEYFDKTYDILTTYYNFEVETGNQSEFIEVNSESDEDVVNKEPEPISEIDQRLIKLNEMSNKNMKIKKPVKKRIYNTEDIPKKSILSFLTCDDVQDQYETVTQSKASLKEQYMTLMDPLYNSNKKNSGLKYCSSCKNSDNNPLEKVFVANDGLYACPKCGESEHIILDCDGGTHKDNNAEKPKYPYKKINHLIEKLNQYQSKETTDIPESVYKIIDHELRKQVISMDDVTPKSIKEILRKHRLNAFYEHSQYIFSKVTKTPAPILTREIEEKIKKMFKEVQTPFLLYKPPDRANFLNYAYVLHKFFLILKMPNHAKYFPLLKSKEKLRNQDVVWKKICKYNGWEYHPSP</sequence>
<feature type="coiled-coil region" evidence="1">
    <location>
        <begin position="31"/>
        <end position="83"/>
    </location>
</feature>
<dbReference type="InterPro" id="IPR007031">
    <property type="entry name" value="Poxvirus_VLTF3"/>
</dbReference>
<protein>
    <submittedName>
        <fullName evidence="2">Uncharacterized protein</fullName>
    </submittedName>
</protein>
<evidence type="ECO:0000256" key="1">
    <source>
        <dbReference type="SAM" id="Coils"/>
    </source>
</evidence>
<dbReference type="EMBL" id="MN739773">
    <property type="protein sequence ID" value="QHT25613.1"/>
    <property type="molecule type" value="Genomic_DNA"/>
</dbReference>
<reference evidence="2" key="1">
    <citation type="journal article" date="2020" name="Nature">
        <title>Giant virus diversity and host interactions through global metagenomics.</title>
        <authorList>
            <person name="Schulz F."/>
            <person name="Roux S."/>
            <person name="Paez-Espino D."/>
            <person name="Jungbluth S."/>
            <person name="Walsh D.A."/>
            <person name="Denef V.J."/>
            <person name="McMahon K.D."/>
            <person name="Konstantinidis K.T."/>
            <person name="Eloe-Fadrosh E.A."/>
            <person name="Kyrpides N.C."/>
            <person name="Woyke T."/>
        </authorList>
    </citation>
    <scope>NUCLEOTIDE SEQUENCE</scope>
    <source>
        <strain evidence="2">GVMAG-M-3300023179-27</strain>
    </source>
</reference>
<evidence type="ECO:0000313" key="2">
    <source>
        <dbReference type="EMBL" id="QHT25613.1"/>
    </source>
</evidence>
<proteinExistence type="predicted"/>
<dbReference type="GO" id="GO:0046782">
    <property type="term" value="P:regulation of viral transcription"/>
    <property type="evidence" value="ECO:0007669"/>
    <property type="project" value="InterPro"/>
</dbReference>
<accession>A0A6C0EB44</accession>
<keyword evidence="1" id="KW-0175">Coiled coil</keyword>
<dbReference type="AlphaFoldDB" id="A0A6C0EB44"/>